<feature type="compositionally biased region" description="Basic and acidic residues" evidence="1">
    <location>
        <begin position="342"/>
        <end position="358"/>
    </location>
</feature>
<feature type="region of interest" description="Disordered" evidence="1">
    <location>
        <begin position="243"/>
        <end position="453"/>
    </location>
</feature>
<feature type="compositionally biased region" description="Low complexity" evidence="1">
    <location>
        <begin position="164"/>
        <end position="186"/>
    </location>
</feature>
<feature type="compositionally biased region" description="Low complexity" evidence="1">
    <location>
        <begin position="286"/>
        <end position="303"/>
    </location>
</feature>
<feature type="region of interest" description="Disordered" evidence="1">
    <location>
        <begin position="164"/>
        <end position="199"/>
    </location>
</feature>
<feature type="compositionally biased region" description="Acidic residues" evidence="1">
    <location>
        <begin position="328"/>
        <end position="341"/>
    </location>
</feature>
<proteinExistence type="predicted"/>
<evidence type="ECO:0000256" key="1">
    <source>
        <dbReference type="SAM" id="MobiDB-lite"/>
    </source>
</evidence>
<feature type="compositionally biased region" description="Polar residues" evidence="1">
    <location>
        <begin position="401"/>
        <end position="423"/>
    </location>
</feature>
<evidence type="ECO:0000313" key="3">
    <source>
        <dbReference type="Proteomes" id="UP001316803"/>
    </source>
</evidence>
<name>A0AAN8EL22_9EURO</name>
<dbReference type="EMBL" id="JAKLMC020000012">
    <property type="protein sequence ID" value="KAK5953262.1"/>
    <property type="molecule type" value="Genomic_DNA"/>
</dbReference>
<reference evidence="2 3" key="1">
    <citation type="submission" date="2022-12" db="EMBL/GenBank/DDBJ databases">
        <title>Genomic features and morphological characterization of a novel Knufia sp. strain isolated from spacecraft assembly facility.</title>
        <authorList>
            <person name="Teixeira M."/>
            <person name="Chander A.M."/>
            <person name="Stajich J.E."/>
            <person name="Venkateswaran K."/>
        </authorList>
    </citation>
    <scope>NUCLEOTIDE SEQUENCE [LARGE SCALE GENOMIC DNA]</scope>
    <source>
        <strain evidence="2 3">FJI-L2-BK-P2</strain>
    </source>
</reference>
<feature type="compositionally biased region" description="Basic and acidic residues" evidence="1">
    <location>
        <begin position="260"/>
        <end position="284"/>
    </location>
</feature>
<dbReference type="AlphaFoldDB" id="A0AAN8EL22"/>
<keyword evidence="3" id="KW-1185">Reference proteome</keyword>
<organism evidence="2 3">
    <name type="scientific">Knufia fluminis</name>
    <dbReference type="NCBI Taxonomy" id="191047"/>
    <lineage>
        <taxon>Eukaryota</taxon>
        <taxon>Fungi</taxon>
        <taxon>Dikarya</taxon>
        <taxon>Ascomycota</taxon>
        <taxon>Pezizomycotina</taxon>
        <taxon>Eurotiomycetes</taxon>
        <taxon>Chaetothyriomycetidae</taxon>
        <taxon>Chaetothyriales</taxon>
        <taxon>Trichomeriaceae</taxon>
        <taxon>Knufia</taxon>
    </lineage>
</organism>
<evidence type="ECO:0000313" key="2">
    <source>
        <dbReference type="EMBL" id="KAK5953262.1"/>
    </source>
</evidence>
<protein>
    <submittedName>
        <fullName evidence="2">Uncharacterized protein</fullName>
    </submittedName>
</protein>
<comment type="caution">
    <text evidence="2">The sequence shown here is derived from an EMBL/GenBank/DDBJ whole genome shotgun (WGS) entry which is preliminary data.</text>
</comment>
<feature type="compositionally biased region" description="Basic and acidic residues" evidence="1">
    <location>
        <begin position="439"/>
        <end position="453"/>
    </location>
</feature>
<dbReference type="Proteomes" id="UP001316803">
    <property type="component" value="Unassembled WGS sequence"/>
</dbReference>
<gene>
    <name evidence="2" type="ORF">OHC33_005830</name>
</gene>
<accession>A0AAN8EL22</accession>
<feature type="compositionally biased region" description="Polar residues" evidence="1">
    <location>
        <begin position="189"/>
        <end position="199"/>
    </location>
</feature>
<sequence>MASNQDQRFTIVDLQIAAGLLQTSERAFGSRWTSTRMYTVSERRALFRERQALHRRQLEKHSVICAKSIKHDGCEYIDPKASWLHPPKHLDCLETLRIDWDTHENCCEAMYVLYCNHCLDELMGRFVQGFGIRDERDLSEVHVRNLTHIFKALFGRPEQVALPQPVQVQTAQPPSIQNQAAQSQDDQNTDVAPQSQPAPTQQLKAIANGHPHQGWSVYATVPESALDNRKSIQWLLDLGQVSSPRTPSFIDRSPAAWKAGEGEKSAWDSEERRRLRMAESKSRQQAETAESSRGTASTASASSYPGTVTQPESFGLPNSFGPLSSLPEEPDQNVAEPEEEVAEPKDADEQKPAEDLPRRAFPTHRPYVPPMARTADSPFSSLQKKKERIAERSGRLGESATAENTPSRPSTRHSLSFGQSWRQSPYRDERKNSSNMNRPHTDGRDKDWRRKEE</sequence>